<evidence type="ECO:0000259" key="1">
    <source>
        <dbReference type="PROSITE" id="PS50801"/>
    </source>
</evidence>
<dbReference type="Gene3D" id="3.30.750.24">
    <property type="entry name" value="STAS domain"/>
    <property type="match status" value="1"/>
</dbReference>
<proteinExistence type="predicted"/>
<feature type="domain" description="STAS" evidence="1">
    <location>
        <begin position="18"/>
        <end position="104"/>
    </location>
</feature>
<dbReference type="Proteomes" id="UP000006695">
    <property type="component" value="Chromosome"/>
</dbReference>
<keyword evidence="3" id="KW-1185">Reference proteome</keyword>
<sequence length="104" mass="11695">MDALLHIVPDRFPQYDYFALNGNIDAQAEKQLKELPAKVKQPKVTIDFSKTGRINSMGIALLLRCFKAIREEKKADIELVGLTPMNTMLFKMTGIFLLATPAKV</sequence>
<dbReference type="HOGENOM" id="CLU_177663_0_0_7"/>
<dbReference type="InterPro" id="IPR002645">
    <property type="entry name" value="STAS_dom"/>
</dbReference>
<dbReference type="Pfam" id="PF01740">
    <property type="entry name" value="STAS"/>
    <property type="match status" value="1"/>
</dbReference>
<name>A5GE55_GEOUR</name>
<dbReference type="STRING" id="351605.Gura_1511"/>
<accession>A5GE55</accession>
<dbReference type="OrthoDB" id="5396898at2"/>
<dbReference type="KEGG" id="gur:Gura_1511"/>
<reference evidence="2 3" key="1">
    <citation type="submission" date="2007-05" db="EMBL/GenBank/DDBJ databases">
        <title>Complete sequence of Geobacter uraniireducens Rf4.</title>
        <authorList>
            <consortium name="US DOE Joint Genome Institute"/>
            <person name="Copeland A."/>
            <person name="Lucas S."/>
            <person name="Lapidus A."/>
            <person name="Barry K."/>
            <person name="Detter J.C."/>
            <person name="Glavina del Rio T."/>
            <person name="Hammon N."/>
            <person name="Israni S."/>
            <person name="Dalin E."/>
            <person name="Tice H."/>
            <person name="Pitluck S."/>
            <person name="Chertkov O."/>
            <person name="Brettin T."/>
            <person name="Bruce D."/>
            <person name="Han C."/>
            <person name="Schmutz J."/>
            <person name="Larimer F."/>
            <person name="Land M."/>
            <person name="Hauser L."/>
            <person name="Kyrpides N."/>
            <person name="Mikhailova N."/>
            <person name="Shelobolina E."/>
            <person name="Aklujkar M."/>
            <person name="Lovley D."/>
            <person name="Richardson P."/>
        </authorList>
    </citation>
    <scope>NUCLEOTIDE SEQUENCE [LARGE SCALE GENOMIC DNA]</scope>
    <source>
        <strain evidence="2 3">Rf4</strain>
    </source>
</reference>
<organism evidence="2 3">
    <name type="scientific">Geotalea uraniireducens (strain Rf4)</name>
    <name type="common">Geobacter uraniireducens</name>
    <dbReference type="NCBI Taxonomy" id="351605"/>
    <lineage>
        <taxon>Bacteria</taxon>
        <taxon>Pseudomonadati</taxon>
        <taxon>Thermodesulfobacteriota</taxon>
        <taxon>Desulfuromonadia</taxon>
        <taxon>Geobacterales</taxon>
        <taxon>Geobacteraceae</taxon>
        <taxon>Geotalea</taxon>
    </lineage>
</organism>
<dbReference type="EMBL" id="CP000698">
    <property type="protein sequence ID" value="ABQ25710.1"/>
    <property type="molecule type" value="Genomic_DNA"/>
</dbReference>
<protein>
    <recommendedName>
        <fullName evidence="1">STAS domain-containing protein</fullName>
    </recommendedName>
</protein>
<evidence type="ECO:0000313" key="3">
    <source>
        <dbReference type="Proteomes" id="UP000006695"/>
    </source>
</evidence>
<dbReference type="SUPFAM" id="SSF52091">
    <property type="entry name" value="SpoIIaa-like"/>
    <property type="match status" value="1"/>
</dbReference>
<dbReference type="AlphaFoldDB" id="A5GE55"/>
<dbReference type="PROSITE" id="PS50801">
    <property type="entry name" value="STAS"/>
    <property type="match status" value="1"/>
</dbReference>
<dbReference type="InterPro" id="IPR036513">
    <property type="entry name" value="STAS_dom_sf"/>
</dbReference>
<gene>
    <name evidence="2" type="ordered locus">Gura_1511</name>
</gene>
<evidence type="ECO:0000313" key="2">
    <source>
        <dbReference type="EMBL" id="ABQ25710.1"/>
    </source>
</evidence>
<dbReference type="RefSeq" id="WP_011938423.1">
    <property type="nucleotide sequence ID" value="NC_009483.1"/>
</dbReference>
<dbReference type="CDD" id="cd07043">
    <property type="entry name" value="STAS_anti-anti-sigma_factors"/>
    <property type="match status" value="1"/>
</dbReference>